<protein>
    <submittedName>
        <fullName evidence="1">Uncharacterized protein</fullName>
    </submittedName>
</protein>
<accession>A0A9D4L1V4</accession>
<name>A0A9D4L1V4_DREPO</name>
<evidence type="ECO:0000313" key="2">
    <source>
        <dbReference type="Proteomes" id="UP000828390"/>
    </source>
</evidence>
<evidence type="ECO:0000313" key="1">
    <source>
        <dbReference type="EMBL" id="KAH3849828.1"/>
    </source>
</evidence>
<dbReference type="AlphaFoldDB" id="A0A9D4L1V4"/>
<reference evidence="1" key="2">
    <citation type="submission" date="2020-11" db="EMBL/GenBank/DDBJ databases">
        <authorList>
            <person name="McCartney M.A."/>
            <person name="Auch B."/>
            <person name="Kono T."/>
            <person name="Mallez S."/>
            <person name="Becker A."/>
            <person name="Gohl D.M."/>
            <person name="Silverstein K.A.T."/>
            <person name="Koren S."/>
            <person name="Bechman K.B."/>
            <person name="Herman A."/>
            <person name="Abrahante J.E."/>
            <person name="Garbe J."/>
        </authorList>
    </citation>
    <scope>NUCLEOTIDE SEQUENCE</scope>
    <source>
        <strain evidence="1">Duluth1</strain>
        <tissue evidence="1">Whole animal</tissue>
    </source>
</reference>
<dbReference type="Proteomes" id="UP000828390">
    <property type="component" value="Unassembled WGS sequence"/>
</dbReference>
<gene>
    <name evidence="1" type="ORF">DPMN_092232</name>
</gene>
<reference evidence="1" key="1">
    <citation type="journal article" date="2019" name="bioRxiv">
        <title>The Genome of the Zebra Mussel, Dreissena polymorpha: A Resource for Invasive Species Research.</title>
        <authorList>
            <person name="McCartney M.A."/>
            <person name="Auch B."/>
            <person name="Kono T."/>
            <person name="Mallez S."/>
            <person name="Zhang Y."/>
            <person name="Obille A."/>
            <person name="Becker A."/>
            <person name="Abrahante J.E."/>
            <person name="Garbe J."/>
            <person name="Badalamenti J.P."/>
            <person name="Herman A."/>
            <person name="Mangelson H."/>
            <person name="Liachko I."/>
            <person name="Sullivan S."/>
            <person name="Sone E.D."/>
            <person name="Koren S."/>
            <person name="Silverstein K.A.T."/>
            <person name="Beckman K.B."/>
            <person name="Gohl D.M."/>
        </authorList>
    </citation>
    <scope>NUCLEOTIDE SEQUENCE</scope>
    <source>
        <strain evidence="1">Duluth1</strain>
        <tissue evidence="1">Whole animal</tissue>
    </source>
</reference>
<comment type="caution">
    <text evidence="1">The sequence shown here is derived from an EMBL/GenBank/DDBJ whole genome shotgun (WGS) entry which is preliminary data.</text>
</comment>
<keyword evidence="2" id="KW-1185">Reference proteome</keyword>
<sequence>MDSEPTDANSGENIELIACEKNTSFEKALLDDKECSTVKPGSVGNDDDDEEDEADFVGNTYADDLEAYNILIHLRIPNKILIQMSLEKRQITKKLQYKLLFARAMTLTQISNLCLCGLSSIIDEKKKDFLLATKIRISFPIAVWLLNHFARK</sequence>
<proteinExistence type="predicted"/>
<organism evidence="1 2">
    <name type="scientific">Dreissena polymorpha</name>
    <name type="common">Zebra mussel</name>
    <name type="synonym">Mytilus polymorpha</name>
    <dbReference type="NCBI Taxonomy" id="45954"/>
    <lineage>
        <taxon>Eukaryota</taxon>
        <taxon>Metazoa</taxon>
        <taxon>Spiralia</taxon>
        <taxon>Lophotrochozoa</taxon>
        <taxon>Mollusca</taxon>
        <taxon>Bivalvia</taxon>
        <taxon>Autobranchia</taxon>
        <taxon>Heteroconchia</taxon>
        <taxon>Euheterodonta</taxon>
        <taxon>Imparidentia</taxon>
        <taxon>Neoheterodontei</taxon>
        <taxon>Myida</taxon>
        <taxon>Dreissenoidea</taxon>
        <taxon>Dreissenidae</taxon>
        <taxon>Dreissena</taxon>
    </lineage>
</organism>
<dbReference type="EMBL" id="JAIWYP010000003">
    <property type="protein sequence ID" value="KAH3849828.1"/>
    <property type="molecule type" value="Genomic_DNA"/>
</dbReference>